<name>A0A7S0RJJ7_9CHLO</name>
<accession>A0A7S0RJJ7</accession>
<proteinExistence type="predicted"/>
<organism evidence="1">
    <name type="scientific">Pyramimonas obovata</name>
    <dbReference type="NCBI Taxonomy" id="1411642"/>
    <lineage>
        <taxon>Eukaryota</taxon>
        <taxon>Viridiplantae</taxon>
        <taxon>Chlorophyta</taxon>
        <taxon>Pyramimonadophyceae</taxon>
        <taxon>Pyramimonadales</taxon>
        <taxon>Pyramimonadaceae</taxon>
        <taxon>Pyramimonas</taxon>
        <taxon>Pyramimonas incertae sedis</taxon>
    </lineage>
</organism>
<protein>
    <submittedName>
        <fullName evidence="1">Uncharacterized protein</fullName>
    </submittedName>
</protein>
<gene>
    <name evidence="1" type="ORF">POBO1169_LOCUS14414</name>
</gene>
<reference evidence="1" key="1">
    <citation type="submission" date="2021-01" db="EMBL/GenBank/DDBJ databases">
        <authorList>
            <person name="Corre E."/>
            <person name="Pelletier E."/>
            <person name="Niang G."/>
            <person name="Scheremetjew M."/>
            <person name="Finn R."/>
            <person name="Kale V."/>
            <person name="Holt S."/>
            <person name="Cochrane G."/>
            <person name="Meng A."/>
            <person name="Brown T."/>
            <person name="Cohen L."/>
        </authorList>
    </citation>
    <scope>NUCLEOTIDE SEQUENCE</scope>
    <source>
        <strain evidence="1">CCMP722</strain>
    </source>
</reference>
<dbReference type="EMBL" id="HBFA01028505">
    <property type="protein sequence ID" value="CAD8679150.1"/>
    <property type="molecule type" value="Transcribed_RNA"/>
</dbReference>
<evidence type="ECO:0000313" key="1">
    <source>
        <dbReference type="EMBL" id="CAD8679150.1"/>
    </source>
</evidence>
<sequence>MVTSKCICPSGSVLRAAVDCSTGAHPSRAFGVRRAAPARRARLVCRGAQAGNPFEGEPSRDDIVDEMHLKINSVRFSPQELMKVVRNLESGKLAWPVMSVRSDPDIEIEKAPKLPEVPKRTNEVSFSAFTAEVTARDSHDGIVDWHERQWERLRMTFSSIDEAVGDDV</sequence>
<dbReference type="AlphaFoldDB" id="A0A7S0RJJ7"/>